<evidence type="ECO:0000313" key="1">
    <source>
        <dbReference type="EMBL" id="KAG7363045.1"/>
    </source>
</evidence>
<evidence type="ECO:0000313" key="2">
    <source>
        <dbReference type="Proteomes" id="UP000693970"/>
    </source>
</evidence>
<organism evidence="1 2">
    <name type="scientific">Nitzschia inconspicua</name>
    <dbReference type="NCBI Taxonomy" id="303405"/>
    <lineage>
        <taxon>Eukaryota</taxon>
        <taxon>Sar</taxon>
        <taxon>Stramenopiles</taxon>
        <taxon>Ochrophyta</taxon>
        <taxon>Bacillariophyta</taxon>
        <taxon>Bacillariophyceae</taxon>
        <taxon>Bacillariophycidae</taxon>
        <taxon>Bacillariales</taxon>
        <taxon>Bacillariaceae</taxon>
        <taxon>Nitzschia</taxon>
    </lineage>
</organism>
<gene>
    <name evidence="1" type="ORF">IV203_026405</name>
</gene>
<accession>A0A9K3LJU8</accession>
<name>A0A9K3LJU8_9STRA</name>
<reference evidence="1" key="2">
    <citation type="submission" date="2021-04" db="EMBL/GenBank/DDBJ databases">
        <authorList>
            <person name="Podell S."/>
        </authorList>
    </citation>
    <scope>NUCLEOTIDE SEQUENCE</scope>
    <source>
        <strain evidence="1">Hildebrandi</strain>
    </source>
</reference>
<reference evidence="1" key="1">
    <citation type="journal article" date="2021" name="Sci. Rep.">
        <title>Diploid genomic architecture of Nitzschia inconspicua, an elite biomass production diatom.</title>
        <authorList>
            <person name="Oliver A."/>
            <person name="Podell S."/>
            <person name="Pinowska A."/>
            <person name="Traller J.C."/>
            <person name="Smith S.R."/>
            <person name="McClure R."/>
            <person name="Beliaev A."/>
            <person name="Bohutskyi P."/>
            <person name="Hill E.A."/>
            <person name="Rabines A."/>
            <person name="Zheng H."/>
            <person name="Allen L.Z."/>
            <person name="Kuo A."/>
            <person name="Grigoriev I.V."/>
            <person name="Allen A.E."/>
            <person name="Hazlebeck D."/>
            <person name="Allen E.E."/>
        </authorList>
    </citation>
    <scope>NUCLEOTIDE SEQUENCE</scope>
    <source>
        <strain evidence="1">Hildebrandi</strain>
    </source>
</reference>
<sequence length="85" mass="8934">MPSIPKILTNKTVMTGLANSALADSSLIKPMFGAASRMGKVISPAPAKVTNKIEGTFSANLNAFVPYGPSGLGSPNNVLKRYVRR</sequence>
<proteinExistence type="predicted"/>
<comment type="caution">
    <text evidence="1">The sequence shown here is derived from an EMBL/GenBank/DDBJ whole genome shotgun (WGS) entry which is preliminary data.</text>
</comment>
<protein>
    <submittedName>
        <fullName evidence="1">Uncharacterized protein</fullName>
    </submittedName>
</protein>
<dbReference type="AlphaFoldDB" id="A0A9K3LJU8"/>
<dbReference type="OrthoDB" id="39329at2759"/>
<keyword evidence="2" id="KW-1185">Reference proteome</keyword>
<dbReference type="EMBL" id="JAGRRH010000010">
    <property type="protein sequence ID" value="KAG7363045.1"/>
    <property type="molecule type" value="Genomic_DNA"/>
</dbReference>
<dbReference type="Proteomes" id="UP000693970">
    <property type="component" value="Unassembled WGS sequence"/>
</dbReference>